<accession>A0A2H3JW62</accession>
<evidence type="ECO:0000313" key="2">
    <source>
        <dbReference type="EMBL" id="PCH42078.1"/>
    </source>
</evidence>
<keyword evidence="1" id="KW-0472">Membrane</keyword>
<reference evidence="2 3" key="1">
    <citation type="journal article" date="2012" name="Science">
        <title>The Paleozoic origin of enzymatic lignin decomposition reconstructed from 31 fungal genomes.</title>
        <authorList>
            <person name="Floudas D."/>
            <person name="Binder M."/>
            <person name="Riley R."/>
            <person name="Barry K."/>
            <person name="Blanchette R.A."/>
            <person name="Henrissat B."/>
            <person name="Martinez A.T."/>
            <person name="Otillar R."/>
            <person name="Spatafora J.W."/>
            <person name="Yadav J.S."/>
            <person name="Aerts A."/>
            <person name="Benoit I."/>
            <person name="Boyd A."/>
            <person name="Carlson A."/>
            <person name="Copeland A."/>
            <person name="Coutinho P.M."/>
            <person name="de Vries R.P."/>
            <person name="Ferreira P."/>
            <person name="Findley K."/>
            <person name="Foster B."/>
            <person name="Gaskell J."/>
            <person name="Glotzer D."/>
            <person name="Gorecki P."/>
            <person name="Heitman J."/>
            <person name="Hesse C."/>
            <person name="Hori C."/>
            <person name="Igarashi K."/>
            <person name="Jurgens J.A."/>
            <person name="Kallen N."/>
            <person name="Kersten P."/>
            <person name="Kohler A."/>
            <person name="Kuees U."/>
            <person name="Kumar T.K.A."/>
            <person name="Kuo A."/>
            <person name="LaButti K."/>
            <person name="Larrondo L.F."/>
            <person name="Lindquist E."/>
            <person name="Ling A."/>
            <person name="Lombard V."/>
            <person name="Lucas S."/>
            <person name="Lundell T."/>
            <person name="Martin R."/>
            <person name="McLaughlin D.J."/>
            <person name="Morgenstern I."/>
            <person name="Morin E."/>
            <person name="Murat C."/>
            <person name="Nagy L.G."/>
            <person name="Nolan M."/>
            <person name="Ohm R.A."/>
            <person name="Patyshakuliyeva A."/>
            <person name="Rokas A."/>
            <person name="Ruiz-Duenas F.J."/>
            <person name="Sabat G."/>
            <person name="Salamov A."/>
            <person name="Samejima M."/>
            <person name="Schmutz J."/>
            <person name="Slot J.C."/>
            <person name="St John F."/>
            <person name="Stenlid J."/>
            <person name="Sun H."/>
            <person name="Sun S."/>
            <person name="Syed K."/>
            <person name="Tsang A."/>
            <person name="Wiebenga A."/>
            <person name="Young D."/>
            <person name="Pisabarro A."/>
            <person name="Eastwood D.C."/>
            <person name="Martin F."/>
            <person name="Cullen D."/>
            <person name="Grigoriev I.V."/>
            <person name="Hibbett D.S."/>
        </authorList>
    </citation>
    <scope>NUCLEOTIDE SEQUENCE [LARGE SCALE GENOMIC DNA]</scope>
    <source>
        <strain evidence="2 3">MD-104</strain>
    </source>
</reference>
<keyword evidence="1" id="KW-1133">Transmembrane helix</keyword>
<dbReference type="Proteomes" id="UP000218811">
    <property type="component" value="Unassembled WGS sequence"/>
</dbReference>
<dbReference type="EMBL" id="KB468124">
    <property type="protein sequence ID" value="PCH42078.1"/>
    <property type="molecule type" value="Genomic_DNA"/>
</dbReference>
<dbReference type="AlphaFoldDB" id="A0A2H3JW62"/>
<proteinExistence type="predicted"/>
<keyword evidence="1" id="KW-0812">Transmembrane</keyword>
<evidence type="ECO:0000313" key="3">
    <source>
        <dbReference type="Proteomes" id="UP000218811"/>
    </source>
</evidence>
<keyword evidence="3" id="KW-1185">Reference proteome</keyword>
<organism evidence="2 3">
    <name type="scientific">Wolfiporia cocos (strain MD-104)</name>
    <name type="common">Brown rot fungus</name>
    <dbReference type="NCBI Taxonomy" id="742152"/>
    <lineage>
        <taxon>Eukaryota</taxon>
        <taxon>Fungi</taxon>
        <taxon>Dikarya</taxon>
        <taxon>Basidiomycota</taxon>
        <taxon>Agaricomycotina</taxon>
        <taxon>Agaricomycetes</taxon>
        <taxon>Polyporales</taxon>
        <taxon>Phaeolaceae</taxon>
        <taxon>Wolfiporia</taxon>
    </lineage>
</organism>
<name>A0A2H3JW62_WOLCO</name>
<protein>
    <submittedName>
        <fullName evidence="2">Uncharacterized protein</fullName>
    </submittedName>
</protein>
<feature type="transmembrane region" description="Helical" evidence="1">
    <location>
        <begin position="94"/>
        <end position="114"/>
    </location>
</feature>
<sequence>MRPHRSTDLGRFPIDDVGEGGRDKEVALGRKMVCDTKGDEPRAAAELEEGVRGIGEGGRRGIEIEEITLPIEVREHRMRHFPSMGKSRSGYNRAGAYATSFWYWVCSLVSVYIYRLRFSLNLSARAALSGDVLALSITPQLSGGAFAKTL</sequence>
<gene>
    <name evidence="2" type="ORF">WOLCODRAFT_137680</name>
</gene>
<evidence type="ECO:0000256" key="1">
    <source>
        <dbReference type="SAM" id="Phobius"/>
    </source>
</evidence>